<dbReference type="EMBL" id="JAKIKS010000018">
    <property type="protein sequence ID" value="MCL1124120.1"/>
    <property type="molecule type" value="Genomic_DNA"/>
</dbReference>
<evidence type="ECO:0000256" key="2">
    <source>
        <dbReference type="ARBA" id="ARBA00023163"/>
    </source>
</evidence>
<reference evidence="3 4" key="1">
    <citation type="submission" date="2022-01" db="EMBL/GenBank/DDBJ databases">
        <title>Whole genome-based taxonomy of the Shewanellaceae.</title>
        <authorList>
            <person name="Martin-Rodriguez A.J."/>
        </authorList>
    </citation>
    <scope>NUCLEOTIDE SEQUENCE [LARGE SCALE GENOMIC DNA]</scope>
    <source>
        <strain evidence="3 4">DSM 17177</strain>
    </source>
</reference>
<dbReference type="Gene3D" id="1.10.10.2690">
    <property type="match status" value="1"/>
</dbReference>
<comment type="caution">
    <text evidence="3">The sequence shown here is derived from an EMBL/GenBank/DDBJ whole genome shotgun (WGS) entry which is preliminary data.</text>
</comment>
<organism evidence="3 4">
    <name type="scientific">Shewanella surugensis</name>
    <dbReference type="NCBI Taxonomy" id="212020"/>
    <lineage>
        <taxon>Bacteria</taxon>
        <taxon>Pseudomonadati</taxon>
        <taxon>Pseudomonadota</taxon>
        <taxon>Gammaproteobacteria</taxon>
        <taxon>Alteromonadales</taxon>
        <taxon>Shewanellaceae</taxon>
        <taxon>Shewanella</taxon>
    </lineage>
</organism>
<accession>A0ABT0L9T6</accession>
<protein>
    <submittedName>
        <fullName evidence="3">Uncharacterized protein</fullName>
    </submittedName>
</protein>
<dbReference type="InterPro" id="IPR053721">
    <property type="entry name" value="Fimbrial_Adhesin_Reg"/>
</dbReference>
<keyword evidence="4" id="KW-1185">Reference proteome</keyword>
<name>A0ABT0L9T6_9GAMM</name>
<gene>
    <name evidence="3" type="ORF">L2764_06435</name>
</gene>
<evidence type="ECO:0000313" key="4">
    <source>
        <dbReference type="Proteomes" id="UP001203423"/>
    </source>
</evidence>
<keyword evidence="1" id="KW-0805">Transcription regulation</keyword>
<sequence>MNMLIQGGEDCRRLQYLLLLTDIESDAIKSALVDHYVRGFGIGSAAGANGIDTSNLRRAMRTLNKVARIVEQIKELDWAGFPERLTKKVS</sequence>
<evidence type="ECO:0000256" key="1">
    <source>
        <dbReference type="ARBA" id="ARBA00023015"/>
    </source>
</evidence>
<keyword evidence="2" id="KW-0804">Transcription</keyword>
<dbReference type="Proteomes" id="UP001203423">
    <property type="component" value="Unassembled WGS sequence"/>
</dbReference>
<proteinExistence type="predicted"/>
<evidence type="ECO:0000313" key="3">
    <source>
        <dbReference type="EMBL" id="MCL1124120.1"/>
    </source>
</evidence>
<dbReference type="RefSeq" id="WP_248939404.1">
    <property type="nucleotide sequence ID" value="NZ_JAKIKS010000018.1"/>
</dbReference>